<name>A0A5N6UMV7_ASPTM</name>
<keyword evidence="2" id="KW-1185">Reference proteome</keyword>
<accession>A0A5N6UMV7</accession>
<protein>
    <submittedName>
        <fullName evidence="1">Uncharacterized protein</fullName>
    </submittedName>
</protein>
<reference evidence="1 2" key="1">
    <citation type="submission" date="2019-04" db="EMBL/GenBank/DDBJ databases">
        <title>Friends and foes A comparative genomics study of 23 Aspergillus species from section Flavi.</title>
        <authorList>
            <consortium name="DOE Joint Genome Institute"/>
            <person name="Kjaerbolling I."/>
            <person name="Vesth T."/>
            <person name="Frisvad J.C."/>
            <person name="Nybo J.L."/>
            <person name="Theobald S."/>
            <person name="Kildgaard S."/>
            <person name="Isbrandt T."/>
            <person name="Kuo A."/>
            <person name="Sato A."/>
            <person name="Lyhne E.K."/>
            <person name="Kogle M.E."/>
            <person name="Wiebenga A."/>
            <person name="Kun R.S."/>
            <person name="Lubbers R.J."/>
            <person name="Makela M.R."/>
            <person name="Barry K."/>
            <person name="Chovatia M."/>
            <person name="Clum A."/>
            <person name="Daum C."/>
            <person name="Haridas S."/>
            <person name="He G."/>
            <person name="LaButti K."/>
            <person name="Lipzen A."/>
            <person name="Mondo S."/>
            <person name="Riley R."/>
            <person name="Salamov A."/>
            <person name="Simmons B.A."/>
            <person name="Magnuson J.K."/>
            <person name="Henrissat B."/>
            <person name="Mortensen U.H."/>
            <person name="Larsen T.O."/>
            <person name="Devries R.P."/>
            <person name="Grigoriev I.V."/>
            <person name="Machida M."/>
            <person name="Baker S.E."/>
            <person name="Andersen M.R."/>
        </authorList>
    </citation>
    <scope>NUCLEOTIDE SEQUENCE [LARGE SCALE GENOMIC DNA]</scope>
    <source>
        <strain evidence="1 2">CBS 117626</strain>
    </source>
</reference>
<dbReference type="AlphaFoldDB" id="A0A5N6UMV7"/>
<dbReference type="Proteomes" id="UP000326950">
    <property type="component" value="Unassembled WGS sequence"/>
</dbReference>
<proteinExistence type="predicted"/>
<dbReference type="EMBL" id="ML738665">
    <property type="protein sequence ID" value="KAE8159982.1"/>
    <property type="molecule type" value="Genomic_DNA"/>
</dbReference>
<sequence>MPDIVFFSKPLFLEAFQHCPFVHFNTCWQSTCAVIWYLLSSASTTGAVSSFLPAICRPICASIRLEQAPCLTSLPGMVPCGVINVVYIKAFPNTIFFIELLLSTVTK</sequence>
<evidence type="ECO:0000313" key="2">
    <source>
        <dbReference type="Proteomes" id="UP000326950"/>
    </source>
</evidence>
<evidence type="ECO:0000313" key="1">
    <source>
        <dbReference type="EMBL" id="KAE8159982.1"/>
    </source>
</evidence>
<gene>
    <name evidence="1" type="ORF">BDV40DRAFT_227237</name>
</gene>
<organism evidence="1 2">
    <name type="scientific">Aspergillus tamarii</name>
    <dbReference type="NCBI Taxonomy" id="41984"/>
    <lineage>
        <taxon>Eukaryota</taxon>
        <taxon>Fungi</taxon>
        <taxon>Dikarya</taxon>
        <taxon>Ascomycota</taxon>
        <taxon>Pezizomycotina</taxon>
        <taxon>Eurotiomycetes</taxon>
        <taxon>Eurotiomycetidae</taxon>
        <taxon>Eurotiales</taxon>
        <taxon>Aspergillaceae</taxon>
        <taxon>Aspergillus</taxon>
        <taxon>Aspergillus subgen. Circumdati</taxon>
    </lineage>
</organism>